<name>W6YVM5_COCMI</name>
<gene>
    <name evidence="1" type="ORF">COCMIDRAFT_100737</name>
</gene>
<dbReference type="OrthoDB" id="10359405at2759"/>
<organism evidence="1 2">
    <name type="scientific">Bipolaris oryzae ATCC 44560</name>
    <dbReference type="NCBI Taxonomy" id="930090"/>
    <lineage>
        <taxon>Eukaryota</taxon>
        <taxon>Fungi</taxon>
        <taxon>Dikarya</taxon>
        <taxon>Ascomycota</taxon>
        <taxon>Pezizomycotina</taxon>
        <taxon>Dothideomycetes</taxon>
        <taxon>Pleosporomycetidae</taxon>
        <taxon>Pleosporales</taxon>
        <taxon>Pleosporineae</taxon>
        <taxon>Pleosporaceae</taxon>
        <taxon>Bipolaris</taxon>
    </lineage>
</organism>
<feature type="non-terminal residue" evidence="1">
    <location>
        <position position="1"/>
    </location>
</feature>
<evidence type="ECO:0000313" key="2">
    <source>
        <dbReference type="Proteomes" id="UP000054032"/>
    </source>
</evidence>
<accession>W6YVM5</accession>
<dbReference type="HOGENOM" id="CLU_2190108_0_0_1"/>
<dbReference type="AlphaFoldDB" id="W6YVM5"/>
<dbReference type="EMBL" id="KI964028">
    <property type="protein sequence ID" value="EUC43477.1"/>
    <property type="molecule type" value="Genomic_DNA"/>
</dbReference>
<dbReference type="GeneID" id="19117734"/>
<dbReference type="Proteomes" id="UP000054032">
    <property type="component" value="Unassembled WGS sequence"/>
</dbReference>
<proteinExistence type="predicted"/>
<dbReference type="KEGG" id="bor:COCMIDRAFT_100737"/>
<reference evidence="1 2" key="1">
    <citation type="journal article" date="2013" name="PLoS Genet.">
        <title>Comparative genome structure, secondary metabolite, and effector coding capacity across Cochliobolus pathogens.</title>
        <authorList>
            <person name="Condon B.J."/>
            <person name="Leng Y."/>
            <person name="Wu D."/>
            <person name="Bushley K.E."/>
            <person name="Ohm R.A."/>
            <person name="Otillar R."/>
            <person name="Martin J."/>
            <person name="Schackwitz W."/>
            <person name="Grimwood J."/>
            <person name="MohdZainudin N."/>
            <person name="Xue C."/>
            <person name="Wang R."/>
            <person name="Manning V.A."/>
            <person name="Dhillon B."/>
            <person name="Tu Z.J."/>
            <person name="Steffenson B.J."/>
            <person name="Salamov A."/>
            <person name="Sun H."/>
            <person name="Lowry S."/>
            <person name="LaButti K."/>
            <person name="Han J."/>
            <person name="Copeland A."/>
            <person name="Lindquist E."/>
            <person name="Barry K."/>
            <person name="Schmutz J."/>
            <person name="Baker S.E."/>
            <person name="Ciuffetti L.M."/>
            <person name="Grigoriev I.V."/>
            <person name="Zhong S."/>
            <person name="Turgeon B.G."/>
        </authorList>
    </citation>
    <scope>NUCLEOTIDE SEQUENCE [LARGE SCALE GENOMIC DNA]</scope>
    <source>
        <strain evidence="1 2">ATCC 44560</strain>
    </source>
</reference>
<sequence length="109" mass="11882">TTKNPRDAVVGCRHRSHCSLPTGILIPLAWIDTPQPTTLVVGSLTASDALTTRAPRLHSARISKLKISRLAICNSICARTPARCIPPPVTYTYLINVDRMVLHANSLPF</sequence>
<dbReference type="RefSeq" id="XP_007690029.1">
    <property type="nucleotide sequence ID" value="XM_007691839.1"/>
</dbReference>
<keyword evidence="2" id="KW-1185">Reference proteome</keyword>
<evidence type="ECO:0000313" key="1">
    <source>
        <dbReference type="EMBL" id="EUC43477.1"/>
    </source>
</evidence>
<protein>
    <submittedName>
        <fullName evidence="1">Uncharacterized protein</fullName>
    </submittedName>
</protein>